<dbReference type="Proteomes" id="UP000034392">
    <property type="component" value="Chromosome"/>
</dbReference>
<evidence type="ECO:0000313" key="3">
    <source>
        <dbReference type="Proteomes" id="UP000034392"/>
    </source>
</evidence>
<dbReference type="STRING" id="1267766.WYH_01771"/>
<protein>
    <submittedName>
        <fullName evidence="2">Uncharacterized protein</fullName>
    </submittedName>
</protein>
<name>A0A0F7KU57_9SPHN</name>
<reference evidence="2" key="1">
    <citation type="submission" date="2015-05" db="EMBL/GenBank/DDBJ databases">
        <title>The complete genome of Altererythrobacter atlanticus strain 26DY36.</title>
        <authorList>
            <person name="Wu Y.-H."/>
            <person name="Cheng H."/>
            <person name="Wu X.-W."/>
        </authorList>
    </citation>
    <scope>NUCLEOTIDE SEQUENCE [LARGE SCALE GENOMIC DNA]</scope>
    <source>
        <strain evidence="2">26DY36</strain>
    </source>
</reference>
<organism evidence="2 3">
    <name type="scientific">Croceibacterium atlanticum</name>
    <dbReference type="NCBI Taxonomy" id="1267766"/>
    <lineage>
        <taxon>Bacteria</taxon>
        <taxon>Pseudomonadati</taxon>
        <taxon>Pseudomonadota</taxon>
        <taxon>Alphaproteobacteria</taxon>
        <taxon>Sphingomonadales</taxon>
        <taxon>Erythrobacteraceae</taxon>
        <taxon>Croceibacterium</taxon>
    </lineage>
</organism>
<dbReference type="PATRIC" id="fig|1267766.3.peg.1790"/>
<proteinExistence type="predicted"/>
<gene>
    <name evidence="2" type="ORF">WYH_01771</name>
</gene>
<dbReference type="InterPro" id="IPR027304">
    <property type="entry name" value="Trigger_fact/SurA_dom_sf"/>
</dbReference>
<sequence length="246" mass="27174">MIAHCCSGNGKAVCTALIGAIALAACSAPEPEGQVIARIGDDDITIPELEHEAQGHGVPLAQASQAVRSELLDRLIARRILAGEAVKRGLDQDKDLHFELRKLREQLLVEALQDRIGRDFAAPSRARLRDYMASHPWRFAEQFQLTLQPAEGGSGIPARLLDTRELAEAPDPQLRNARPGMVLDLGGAPWRIVRRESENETATEMERRAAMLMKEEFVQQELQNLLDQGRDPERIKYGAGYGPASR</sequence>
<dbReference type="KEGG" id="aay:WYH_01771"/>
<dbReference type="SUPFAM" id="SSF109998">
    <property type="entry name" value="Triger factor/SurA peptide-binding domain-like"/>
    <property type="match status" value="1"/>
</dbReference>
<evidence type="ECO:0000313" key="2">
    <source>
        <dbReference type="EMBL" id="AKH42807.1"/>
    </source>
</evidence>
<keyword evidence="3" id="KW-1185">Reference proteome</keyword>
<dbReference type="EMBL" id="CP011452">
    <property type="protein sequence ID" value="AKH42807.1"/>
    <property type="molecule type" value="Genomic_DNA"/>
</dbReference>
<feature type="region of interest" description="Disordered" evidence="1">
    <location>
        <begin position="225"/>
        <end position="246"/>
    </location>
</feature>
<dbReference type="RefSeq" id="WP_053833482.1">
    <property type="nucleotide sequence ID" value="NZ_CP011452.2"/>
</dbReference>
<evidence type="ECO:0000256" key="1">
    <source>
        <dbReference type="SAM" id="MobiDB-lite"/>
    </source>
</evidence>
<accession>A0A0F7KU57</accession>
<dbReference type="AlphaFoldDB" id="A0A0F7KU57"/>